<evidence type="ECO:0000259" key="2">
    <source>
        <dbReference type="PROSITE" id="PS51898"/>
    </source>
</evidence>
<dbReference type="GO" id="GO:0006310">
    <property type="term" value="P:DNA recombination"/>
    <property type="evidence" value="ECO:0007669"/>
    <property type="project" value="UniProtKB-KW"/>
</dbReference>
<evidence type="ECO:0000256" key="1">
    <source>
        <dbReference type="ARBA" id="ARBA00023172"/>
    </source>
</evidence>
<keyword evidence="4" id="KW-1185">Reference proteome</keyword>
<dbReference type="Proteomes" id="UP000652477">
    <property type="component" value="Unassembled WGS sequence"/>
</dbReference>
<dbReference type="InterPro" id="IPR002104">
    <property type="entry name" value="Integrase_catalytic"/>
</dbReference>
<dbReference type="GO" id="GO:0015074">
    <property type="term" value="P:DNA integration"/>
    <property type="evidence" value="ECO:0007669"/>
    <property type="project" value="InterPro"/>
</dbReference>
<feature type="domain" description="Tyr recombinase" evidence="2">
    <location>
        <begin position="1"/>
        <end position="118"/>
    </location>
</feature>
<keyword evidence="1" id="KW-0233">DNA recombination</keyword>
<evidence type="ECO:0000313" key="4">
    <source>
        <dbReference type="Proteomes" id="UP000652477"/>
    </source>
</evidence>
<comment type="caution">
    <text evidence="3">The sequence shown here is derived from an EMBL/GenBank/DDBJ whole genome shotgun (WGS) entry which is preliminary data.</text>
</comment>
<dbReference type="RefSeq" id="WP_186875588.1">
    <property type="nucleotide sequence ID" value="NZ_JACOPF010000001.1"/>
</dbReference>
<dbReference type="InterPro" id="IPR011010">
    <property type="entry name" value="DNA_brk_join_enz"/>
</dbReference>
<accession>A0A923LHR8</accession>
<dbReference type="InterPro" id="IPR013762">
    <property type="entry name" value="Integrase-like_cat_sf"/>
</dbReference>
<name>A0A923LHR8_9FIRM</name>
<dbReference type="AlphaFoldDB" id="A0A923LHR8"/>
<dbReference type="PROSITE" id="PS51898">
    <property type="entry name" value="TYR_RECOMBINASE"/>
    <property type="match status" value="1"/>
</dbReference>
<dbReference type="SUPFAM" id="SSF56349">
    <property type="entry name" value="DNA breaking-rejoining enzymes"/>
    <property type="match status" value="1"/>
</dbReference>
<reference evidence="3" key="1">
    <citation type="submission" date="2020-08" db="EMBL/GenBank/DDBJ databases">
        <title>Genome public.</title>
        <authorList>
            <person name="Liu C."/>
            <person name="Sun Q."/>
        </authorList>
    </citation>
    <scope>NUCLEOTIDE SEQUENCE</scope>
    <source>
        <strain evidence="3">NSJ-55</strain>
    </source>
</reference>
<sequence length="126" mass="14415">MLELGLRRGELIDLTCLDIDMEKKEVSVNHQLIYKDFGDGCRFHVNSPKTKSGKERRTPVLLPKISGHSLRHTACTNMAKHDMNIKILQYIMGHAHSDVTMDVFNHIAGVEDIKEEIIKYEKVINT</sequence>
<dbReference type="EMBL" id="JACOPF010000001">
    <property type="protein sequence ID" value="MBC5689008.1"/>
    <property type="molecule type" value="Genomic_DNA"/>
</dbReference>
<organism evidence="3 4">
    <name type="scientific">Mediterraneibacter hominis</name>
    <dbReference type="NCBI Taxonomy" id="2763054"/>
    <lineage>
        <taxon>Bacteria</taxon>
        <taxon>Bacillati</taxon>
        <taxon>Bacillota</taxon>
        <taxon>Clostridia</taxon>
        <taxon>Lachnospirales</taxon>
        <taxon>Lachnospiraceae</taxon>
        <taxon>Mediterraneibacter</taxon>
    </lineage>
</organism>
<proteinExistence type="predicted"/>
<dbReference type="GO" id="GO:0003677">
    <property type="term" value="F:DNA binding"/>
    <property type="evidence" value="ECO:0007669"/>
    <property type="project" value="InterPro"/>
</dbReference>
<protein>
    <submittedName>
        <fullName evidence="3">Tyrosine-type recombinase/integrase</fullName>
    </submittedName>
</protein>
<dbReference type="Pfam" id="PF00589">
    <property type="entry name" value="Phage_integrase"/>
    <property type="match status" value="1"/>
</dbReference>
<evidence type="ECO:0000313" key="3">
    <source>
        <dbReference type="EMBL" id="MBC5689008.1"/>
    </source>
</evidence>
<gene>
    <name evidence="3" type="ORF">H8S37_08725</name>
</gene>
<dbReference type="Gene3D" id="1.10.443.10">
    <property type="entry name" value="Intergrase catalytic core"/>
    <property type="match status" value="2"/>
</dbReference>